<protein>
    <submittedName>
        <fullName evidence="3">O-succinylbenzoate--CoA ligase</fullName>
    </submittedName>
</protein>
<feature type="domain" description="AMP-dependent synthetase/ligase" evidence="2">
    <location>
        <begin position="44"/>
        <end position="218"/>
    </location>
</feature>
<proteinExistence type="predicted"/>
<evidence type="ECO:0000313" key="4">
    <source>
        <dbReference type="Proteomes" id="UP001500929"/>
    </source>
</evidence>
<dbReference type="Pfam" id="PF00501">
    <property type="entry name" value="AMP-binding"/>
    <property type="match status" value="1"/>
</dbReference>
<evidence type="ECO:0000256" key="1">
    <source>
        <dbReference type="SAM" id="MobiDB-lite"/>
    </source>
</evidence>
<evidence type="ECO:0000259" key="2">
    <source>
        <dbReference type="Pfam" id="PF00501"/>
    </source>
</evidence>
<dbReference type="Proteomes" id="UP001500929">
    <property type="component" value="Unassembled WGS sequence"/>
</dbReference>
<keyword evidence="3" id="KW-0436">Ligase</keyword>
<dbReference type="PANTHER" id="PTHR43767">
    <property type="entry name" value="LONG-CHAIN-FATTY-ACID--COA LIGASE"/>
    <property type="match status" value="1"/>
</dbReference>
<dbReference type="GO" id="GO:0016874">
    <property type="term" value="F:ligase activity"/>
    <property type="evidence" value="ECO:0007669"/>
    <property type="project" value="UniProtKB-KW"/>
</dbReference>
<accession>A0ABN3E079</accession>
<comment type="caution">
    <text evidence="3">The sequence shown here is derived from an EMBL/GenBank/DDBJ whole genome shotgun (WGS) entry which is preliminary data.</text>
</comment>
<name>A0ABN3E079_9MICO</name>
<organism evidence="3 4">
    <name type="scientific">Herbiconiux moechotypicola</name>
    <dbReference type="NCBI Taxonomy" id="637393"/>
    <lineage>
        <taxon>Bacteria</taxon>
        <taxon>Bacillati</taxon>
        <taxon>Actinomycetota</taxon>
        <taxon>Actinomycetes</taxon>
        <taxon>Micrococcales</taxon>
        <taxon>Microbacteriaceae</taxon>
        <taxon>Herbiconiux</taxon>
    </lineage>
</organism>
<dbReference type="InterPro" id="IPR050237">
    <property type="entry name" value="ATP-dep_AMP-bd_enzyme"/>
</dbReference>
<reference evidence="3 4" key="1">
    <citation type="journal article" date="2019" name="Int. J. Syst. Evol. Microbiol.">
        <title>The Global Catalogue of Microorganisms (GCM) 10K type strain sequencing project: providing services to taxonomists for standard genome sequencing and annotation.</title>
        <authorList>
            <consortium name="The Broad Institute Genomics Platform"/>
            <consortium name="The Broad Institute Genome Sequencing Center for Infectious Disease"/>
            <person name="Wu L."/>
            <person name="Ma J."/>
        </authorList>
    </citation>
    <scope>NUCLEOTIDE SEQUENCE [LARGE SCALE GENOMIC DNA]</scope>
    <source>
        <strain evidence="3 4">JCM 16117</strain>
    </source>
</reference>
<dbReference type="Gene3D" id="3.40.50.12780">
    <property type="entry name" value="N-terminal domain of ligase-like"/>
    <property type="match status" value="1"/>
</dbReference>
<gene>
    <name evidence="3" type="primary">menE</name>
    <name evidence="3" type="ORF">GCM10009851_33570</name>
</gene>
<dbReference type="EMBL" id="BAAAQY010000011">
    <property type="protein sequence ID" value="GAA2245525.1"/>
    <property type="molecule type" value="Genomic_DNA"/>
</dbReference>
<dbReference type="InterPro" id="IPR042099">
    <property type="entry name" value="ANL_N_sf"/>
</dbReference>
<dbReference type="SUPFAM" id="SSF56801">
    <property type="entry name" value="Acetyl-CoA synthetase-like"/>
    <property type="match status" value="1"/>
</dbReference>
<sequence>MTRPLEIVEAETSAVVESLQRALAHDGPAILPRESSDAEHRSGGALPSEVPGRVALVVETSGSSGAPKRVMLSADALLSSAAATENALGGGGQWLLALPVHYIAGLQVLVRSITAGTAPVVQAAVVHGAGHFSASQFTDLAERLTHPRRYTSLVPAQLARVVEAAETDERVRRAARRFDAVLIGGQALPRRLHERARALEMRVVRTYGSSETAGGCVYDGRPIGSAVVREVGGELQIGGPMLAEGYLGDDELTADRFVVAEGRRWYRTSDGGSVEDGVVAVTGRLDNVIISGGVKVSLDRVERLVQGVPGLESAVVVAAADETWGQVPVVVAESGVGPAAGAGAGAGPGAGAGVDPDESWRAARAAVIAQLGRPAAPAEIEWVPALPRLASGKPDRQSVASWFQGPRD</sequence>
<dbReference type="InterPro" id="IPR045851">
    <property type="entry name" value="AMP-bd_C_sf"/>
</dbReference>
<dbReference type="Gene3D" id="3.30.300.30">
    <property type="match status" value="1"/>
</dbReference>
<feature type="region of interest" description="Disordered" evidence="1">
    <location>
        <begin position="27"/>
        <end position="47"/>
    </location>
</feature>
<dbReference type="InterPro" id="IPR000873">
    <property type="entry name" value="AMP-dep_synth/lig_dom"/>
</dbReference>
<keyword evidence="4" id="KW-1185">Reference proteome</keyword>
<evidence type="ECO:0000313" key="3">
    <source>
        <dbReference type="EMBL" id="GAA2245525.1"/>
    </source>
</evidence>
<dbReference type="RefSeq" id="WP_259480567.1">
    <property type="nucleotide sequence ID" value="NZ_BAAAQY010000011.1"/>
</dbReference>
<dbReference type="PANTHER" id="PTHR43767:SF1">
    <property type="entry name" value="NONRIBOSOMAL PEPTIDE SYNTHASE PES1 (EUROFUNG)-RELATED"/>
    <property type="match status" value="1"/>
</dbReference>